<keyword evidence="4" id="KW-1003">Cell membrane</keyword>
<feature type="domain" description="ABC transporter" evidence="9">
    <location>
        <begin position="31"/>
        <end position="269"/>
    </location>
</feature>
<proteinExistence type="inferred from homology"/>
<dbReference type="InterPro" id="IPR015856">
    <property type="entry name" value="ABC_transpr_CbiO/EcfA_su"/>
</dbReference>
<dbReference type="Gene3D" id="3.40.50.300">
    <property type="entry name" value="P-loop containing nucleotide triphosphate hydrolases"/>
    <property type="match status" value="2"/>
</dbReference>
<dbReference type="SUPFAM" id="SSF52540">
    <property type="entry name" value="P-loop containing nucleoside triphosphate hydrolases"/>
    <property type="match status" value="2"/>
</dbReference>
<evidence type="ECO:0000256" key="3">
    <source>
        <dbReference type="ARBA" id="ARBA00022448"/>
    </source>
</evidence>
<evidence type="ECO:0000256" key="6">
    <source>
        <dbReference type="ARBA" id="ARBA00022840"/>
    </source>
</evidence>
<dbReference type="AlphaFoldDB" id="A0A494X7X1"/>
<evidence type="ECO:0000259" key="9">
    <source>
        <dbReference type="PROSITE" id="PS50893"/>
    </source>
</evidence>
<evidence type="ECO:0000313" key="11">
    <source>
        <dbReference type="Proteomes" id="UP000282076"/>
    </source>
</evidence>
<keyword evidence="6 10" id="KW-0067">ATP-binding</keyword>
<evidence type="ECO:0000256" key="1">
    <source>
        <dbReference type="ARBA" id="ARBA00004202"/>
    </source>
</evidence>
<evidence type="ECO:0000256" key="7">
    <source>
        <dbReference type="ARBA" id="ARBA00022967"/>
    </source>
</evidence>
<keyword evidence="7" id="KW-1278">Translocase</keyword>
<dbReference type="GO" id="GO:0042626">
    <property type="term" value="F:ATPase-coupled transmembrane transporter activity"/>
    <property type="evidence" value="ECO:0007669"/>
    <property type="project" value="TreeGrafter"/>
</dbReference>
<comment type="similarity">
    <text evidence="2">Belongs to the ABC transporter superfamily.</text>
</comment>
<protein>
    <submittedName>
        <fullName evidence="10">ATP-binding cassette domain-containing protein</fullName>
    </submittedName>
</protein>
<accession>A0A494X7X1</accession>
<dbReference type="InterPro" id="IPR027417">
    <property type="entry name" value="P-loop_NTPase"/>
</dbReference>
<dbReference type="GO" id="GO:0043190">
    <property type="term" value="C:ATP-binding cassette (ABC) transporter complex"/>
    <property type="evidence" value="ECO:0007669"/>
    <property type="project" value="TreeGrafter"/>
</dbReference>
<dbReference type="SMART" id="SM00382">
    <property type="entry name" value="AAA"/>
    <property type="match status" value="2"/>
</dbReference>
<dbReference type="PANTHER" id="PTHR43553:SF27">
    <property type="entry name" value="ENERGY-COUPLING FACTOR TRANSPORTER ATP-BINDING PROTEIN ECFA2"/>
    <property type="match status" value="1"/>
</dbReference>
<dbReference type="InterPro" id="IPR003593">
    <property type="entry name" value="AAA+_ATPase"/>
</dbReference>
<keyword evidence="5" id="KW-0547">Nucleotide-binding</keyword>
<dbReference type="GO" id="GO:0005524">
    <property type="term" value="F:ATP binding"/>
    <property type="evidence" value="ECO:0007669"/>
    <property type="project" value="UniProtKB-KW"/>
</dbReference>
<reference evidence="10 11" key="1">
    <citation type="submission" date="2018-10" db="EMBL/GenBank/DDBJ databases">
        <title>Cohnella sp. M2MS4P-1, whole genome shotgun sequence.</title>
        <authorList>
            <person name="Tuo L."/>
        </authorList>
    </citation>
    <scope>NUCLEOTIDE SEQUENCE [LARGE SCALE GENOMIC DNA]</scope>
    <source>
        <strain evidence="10 11">M2MS4P-1</strain>
    </source>
</reference>
<keyword evidence="11" id="KW-1185">Reference proteome</keyword>
<dbReference type="GO" id="GO:0016887">
    <property type="term" value="F:ATP hydrolysis activity"/>
    <property type="evidence" value="ECO:0007669"/>
    <property type="project" value="InterPro"/>
</dbReference>
<comment type="subcellular location">
    <subcellularLocation>
        <location evidence="1">Cell membrane</location>
        <topology evidence="1">Peripheral membrane protein</topology>
    </subcellularLocation>
</comment>
<feature type="domain" description="ABC transporter" evidence="9">
    <location>
        <begin position="336"/>
        <end position="568"/>
    </location>
</feature>
<evidence type="ECO:0000256" key="2">
    <source>
        <dbReference type="ARBA" id="ARBA00005417"/>
    </source>
</evidence>
<dbReference type="Proteomes" id="UP000282076">
    <property type="component" value="Unassembled WGS sequence"/>
</dbReference>
<evidence type="ECO:0000256" key="5">
    <source>
        <dbReference type="ARBA" id="ARBA00022741"/>
    </source>
</evidence>
<gene>
    <name evidence="10" type="ORF">D7Z26_26930</name>
</gene>
<keyword evidence="3" id="KW-0813">Transport</keyword>
<dbReference type="PROSITE" id="PS50893">
    <property type="entry name" value="ABC_TRANSPORTER_2"/>
    <property type="match status" value="2"/>
</dbReference>
<dbReference type="PANTHER" id="PTHR43553">
    <property type="entry name" value="HEAVY METAL TRANSPORTER"/>
    <property type="match status" value="1"/>
</dbReference>
<evidence type="ECO:0000313" key="10">
    <source>
        <dbReference type="EMBL" id="RKP44099.1"/>
    </source>
</evidence>
<evidence type="ECO:0000256" key="8">
    <source>
        <dbReference type="ARBA" id="ARBA00023136"/>
    </source>
</evidence>
<keyword evidence="8" id="KW-0472">Membrane</keyword>
<dbReference type="Pfam" id="PF00005">
    <property type="entry name" value="ABC_tran"/>
    <property type="match status" value="2"/>
</dbReference>
<comment type="caution">
    <text evidence="10">The sequence shown here is derived from an EMBL/GenBank/DDBJ whole genome shotgun (WGS) entry which is preliminary data.</text>
</comment>
<evidence type="ECO:0000256" key="4">
    <source>
        <dbReference type="ARBA" id="ARBA00022475"/>
    </source>
</evidence>
<dbReference type="EMBL" id="RBZM01000020">
    <property type="protein sequence ID" value="RKP44099.1"/>
    <property type="molecule type" value="Genomic_DNA"/>
</dbReference>
<organism evidence="10 11">
    <name type="scientific">Cohnella endophytica</name>
    <dbReference type="NCBI Taxonomy" id="2419778"/>
    <lineage>
        <taxon>Bacteria</taxon>
        <taxon>Bacillati</taxon>
        <taxon>Bacillota</taxon>
        <taxon>Bacilli</taxon>
        <taxon>Bacillales</taxon>
        <taxon>Paenibacillaceae</taxon>
        <taxon>Cohnella</taxon>
    </lineage>
</organism>
<sequence length="578" mass="63611">MGRRTGVSCLHRVSNIAARLGMEGSQGMAHYELQRVTFHYPEQTSPALENVSLSLRSGQFIVLCGPSGSGKSTLLRLLKREVSPGGRMSGGILLDGTPIQDWPARGLAAHVGMVMQNPDNQLVVDTVEHELAFGMENFGLERDMMRRRMAELAGFFGLEPLLSRKTDELSGGQKQTVNLAAVLMLQPRILLLDEPLAQLDPLAARELMGMIKRLNEEWGITVVMSEHRIDDLLPLADRVVRMDGGRVAFDGDARAFVLEAWNREDNAWTSVLPSITRWALEQVPPEEHPAPSLPPLTVKEARAWLDLANRTRTLGQQSTAAPSVEGEGRGAAQKLLAAQELFFAYDKRSPAVLRGLEWQLRRGDWAVLFGGNGSGKSTLLQLLAGLRPPQRGIVLWEGKPLGKMNAKERYSSIGYLAQNPVLHYAHDSLLEDMIHAAGRAGETDPPQAARKMAERFGIEALLRRHPHDMSGGEQQLGALALTLLGKPSLLLLDEPTKGLDPSAKRILGEHLRHIHKEGTTLAMATHDVEFAAAYATRCSLLFHGEIVADGDPENFFRGNLFYATPMHRLLALEEATNR</sequence>
<dbReference type="InterPro" id="IPR050095">
    <property type="entry name" value="ECF_ABC_transporter_ATP-bd"/>
</dbReference>
<dbReference type="CDD" id="cd03225">
    <property type="entry name" value="ABC_cobalt_CbiO_domain1"/>
    <property type="match status" value="1"/>
</dbReference>
<name>A0A494X7X1_9BACL</name>
<dbReference type="InterPro" id="IPR003439">
    <property type="entry name" value="ABC_transporter-like_ATP-bd"/>
</dbReference>